<feature type="transmembrane region" description="Helical" evidence="2">
    <location>
        <begin position="24"/>
        <end position="55"/>
    </location>
</feature>
<evidence type="ECO:0000313" key="3">
    <source>
        <dbReference type="EMBL" id="AEV30925.1"/>
    </source>
</evidence>
<keyword evidence="4" id="KW-1185">Reference proteome</keyword>
<evidence type="ECO:0008006" key="5">
    <source>
        <dbReference type="Google" id="ProtNLM"/>
    </source>
</evidence>
<dbReference type="Proteomes" id="UP000005632">
    <property type="component" value="Chromosome"/>
</dbReference>
<proteinExistence type="predicted"/>
<dbReference type="KEGG" id="sgp:SpiGrapes_3180"/>
<accession>G8QQJ5</accession>
<name>G8QQJ5_SPHPG</name>
<dbReference type="AlphaFoldDB" id="G8QQJ5"/>
<evidence type="ECO:0000313" key="4">
    <source>
        <dbReference type="Proteomes" id="UP000005632"/>
    </source>
</evidence>
<organism evidence="3 4">
    <name type="scientific">Sphaerochaeta pleomorpha (strain ATCC BAA-1885 / DSM 22778 / Grapes)</name>
    <dbReference type="NCBI Taxonomy" id="158190"/>
    <lineage>
        <taxon>Bacteria</taxon>
        <taxon>Pseudomonadati</taxon>
        <taxon>Spirochaetota</taxon>
        <taxon>Spirochaetia</taxon>
        <taxon>Spirochaetales</taxon>
        <taxon>Sphaerochaetaceae</taxon>
        <taxon>Sphaerochaeta</taxon>
    </lineage>
</organism>
<protein>
    <recommendedName>
        <fullName evidence="5">DUF4190 domain-containing protein</fullName>
    </recommendedName>
</protein>
<feature type="region of interest" description="Disordered" evidence="1">
    <location>
        <begin position="1"/>
        <end position="20"/>
    </location>
</feature>
<dbReference type="STRING" id="158190.SpiGrapes_3180"/>
<dbReference type="EMBL" id="CP003155">
    <property type="protein sequence ID" value="AEV30925.1"/>
    <property type="molecule type" value="Genomic_DNA"/>
</dbReference>
<sequence>MDDRQPYSGQEQQPSYPKRDSSSLTALILGILSLVCGITGVASLAGSIMGIIGIVQGNKNRKYDAEAKAGYIMSIIGLILSSLVFIFFIAFFGIFTTMFRATYWPFGMYC</sequence>
<evidence type="ECO:0000256" key="1">
    <source>
        <dbReference type="SAM" id="MobiDB-lite"/>
    </source>
</evidence>
<keyword evidence="2" id="KW-1133">Transmembrane helix</keyword>
<keyword evidence="2" id="KW-0472">Membrane</keyword>
<feature type="transmembrane region" description="Helical" evidence="2">
    <location>
        <begin position="75"/>
        <end position="99"/>
    </location>
</feature>
<evidence type="ECO:0000256" key="2">
    <source>
        <dbReference type="SAM" id="Phobius"/>
    </source>
</evidence>
<keyword evidence="2" id="KW-0812">Transmembrane</keyword>
<dbReference type="RefSeq" id="WP_014271764.1">
    <property type="nucleotide sequence ID" value="NC_016633.1"/>
</dbReference>
<reference evidence="3 4" key="1">
    <citation type="submission" date="2011-11" db="EMBL/GenBank/DDBJ databases">
        <title>Complete sequence of Spirochaeta sp. grapes.</title>
        <authorList>
            <consortium name="US DOE Joint Genome Institute"/>
            <person name="Lucas S."/>
            <person name="Han J."/>
            <person name="Lapidus A."/>
            <person name="Cheng J.-F."/>
            <person name="Goodwin L."/>
            <person name="Pitluck S."/>
            <person name="Peters L."/>
            <person name="Ovchinnikova G."/>
            <person name="Munk A.C."/>
            <person name="Detter J.C."/>
            <person name="Han C."/>
            <person name="Tapia R."/>
            <person name="Land M."/>
            <person name="Hauser L."/>
            <person name="Kyrpides N."/>
            <person name="Ivanova N."/>
            <person name="Pagani I."/>
            <person name="Ritalahtilisa K."/>
            <person name="Loeffler F."/>
            <person name="Woyke T."/>
        </authorList>
    </citation>
    <scope>NUCLEOTIDE SEQUENCE [LARGE SCALE GENOMIC DNA]</scope>
    <source>
        <strain evidence="4">ATCC BAA-1885 / DSM 22778 / Grapes</strain>
    </source>
</reference>
<dbReference type="HOGENOM" id="CLU_2169465_0_0_12"/>
<gene>
    <name evidence="3" type="ordered locus">SpiGrapes_3180</name>
</gene>